<protein>
    <recommendedName>
        <fullName evidence="1">FAD-binding PCMH-type domain-containing protein</fullName>
    </recommendedName>
</protein>
<dbReference type="InterPro" id="IPR051312">
    <property type="entry name" value="Diverse_Substr_Oxidored"/>
</dbReference>
<dbReference type="Pfam" id="PF00941">
    <property type="entry name" value="FAD_binding_5"/>
    <property type="match status" value="1"/>
</dbReference>
<dbReference type="InterPro" id="IPR005107">
    <property type="entry name" value="CO_DH_flav_C"/>
</dbReference>
<dbReference type="GO" id="GO:0016491">
    <property type="term" value="F:oxidoreductase activity"/>
    <property type="evidence" value="ECO:0007669"/>
    <property type="project" value="InterPro"/>
</dbReference>
<dbReference type="InterPro" id="IPR036318">
    <property type="entry name" value="FAD-bd_PCMH-like_sf"/>
</dbReference>
<sequence length="323" mass="34275">MTHRPTRLARAARLGGPYRAGGTELTRLRRLGLAEGEPVDLRELAPLRGIERTADGLRIGAMVTLRELAGHPEVRTHYPALAQGALAVANPQVRSLATVGGNVLQQTRCAYFTHPDTDCLRKGGTDCPARDGHHAEAAVFDVRSCVAPHSSTLATILACFGALAQVTGRGTLSLDELLHQETTGGVPRPVPHTLAPGELLTAFMLPAPRPGERSAYLRVSRRALADWPLVEVAVRCAGAARVECVRVVAGAVAPRPWRLRAVEEAVLAGPATPDALRRGAALATTGAHALPGTRYKLRQLEAAVLAALERCWPASQEVPAPAR</sequence>
<accession>A0A4U0MT99</accession>
<evidence type="ECO:0000313" key="3">
    <source>
        <dbReference type="Proteomes" id="UP000308697"/>
    </source>
</evidence>
<feature type="domain" description="FAD-binding PCMH-type" evidence="1">
    <location>
        <begin position="1"/>
        <end position="210"/>
    </location>
</feature>
<dbReference type="EMBL" id="SUMB01000013">
    <property type="protein sequence ID" value="TJZ44133.1"/>
    <property type="molecule type" value="Genomic_DNA"/>
</dbReference>
<comment type="caution">
    <text evidence="2">The sequence shown here is derived from an EMBL/GenBank/DDBJ whole genome shotgun (WGS) entry which is preliminary data.</text>
</comment>
<dbReference type="PANTHER" id="PTHR42659">
    <property type="entry name" value="XANTHINE DEHYDROGENASE SUBUNIT C-RELATED"/>
    <property type="match status" value="1"/>
</dbReference>
<proteinExistence type="predicted"/>
<evidence type="ECO:0000313" key="2">
    <source>
        <dbReference type="EMBL" id="TJZ44133.1"/>
    </source>
</evidence>
<dbReference type="GO" id="GO:0071949">
    <property type="term" value="F:FAD binding"/>
    <property type="evidence" value="ECO:0007669"/>
    <property type="project" value="InterPro"/>
</dbReference>
<dbReference type="InterPro" id="IPR016166">
    <property type="entry name" value="FAD-bd_PCMH"/>
</dbReference>
<dbReference type="Gene3D" id="3.30.390.50">
    <property type="entry name" value="CO dehydrogenase flavoprotein, C-terminal domain"/>
    <property type="match status" value="1"/>
</dbReference>
<dbReference type="InterPro" id="IPR036683">
    <property type="entry name" value="CO_DH_flav_C_dom_sf"/>
</dbReference>
<keyword evidence="3" id="KW-1185">Reference proteome</keyword>
<dbReference type="InterPro" id="IPR016169">
    <property type="entry name" value="FAD-bd_PCMH_sub2"/>
</dbReference>
<evidence type="ECO:0000259" key="1">
    <source>
        <dbReference type="PROSITE" id="PS51387"/>
    </source>
</evidence>
<dbReference type="Gene3D" id="3.30.465.10">
    <property type="match status" value="1"/>
</dbReference>
<dbReference type="SUPFAM" id="SSF56176">
    <property type="entry name" value="FAD-binding/transporter-associated domain-like"/>
    <property type="match status" value="1"/>
</dbReference>
<dbReference type="SUPFAM" id="SSF55447">
    <property type="entry name" value="CO dehydrogenase flavoprotein C-terminal domain-like"/>
    <property type="match status" value="1"/>
</dbReference>
<dbReference type="Pfam" id="PF03450">
    <property type="entry name" value="CO_deh_flav_C"/>
    <property type="match status" value="1"/>
</dbReference>
<organism evidence="2 3">
    <name type="scientific">Streptomyces piniterrae</name>
    <dbReference type="NCBI Taxonomy" id="2571125"/>
    <lineage>
        <taxon>Bacteria</taxon>
        <taxon>Bacillati</taxon>
        <taxon>Actinomycetota</taxon>
        <taxon>Actinomycetes</taxon>
        <taxon>Kitasatosporales</taxon>
        <taxon>Streptomycetaceae</taxon>
        <taxon>Streptomyces</taxon>
    </lineage>
</organism>
<reference evidence="2 3" key="1">
    <citation type="submission" date="2019-04" db="EMBL/GenBank/DDBJ databases">
        <title>Streptomyces piniterrae sp. nov., a heliquinomycin-producing actinomycete isolated from rhizosphere soil of Pinus yunnanensis.</title>
        <authorList>
            <person name="Zhuang X."/>
            <person name="Zhao J."/>
        </authorList>
    </citation>
    <scope>NUCLEOTIDE SEQUENCE [LARGE SCALE GENOMIC DNA]</scope>
    <source>
        <strain evidence="3">jys28</strain>
    </source>
</reference>
<dbReference type="OrthoDB" id="9814706at2"/>
<name>A0A4U0MT99_9ACTN</name>
<dbReference type="PROSITE" id="PS51387">
    <property type="entry name" value="FAD_PCMH"/>
    <property type="match status" value="1"/>
</dbReference>
<dbReference type="InterPro" id="IPR002346">
    <property type="entry name" value="Mopterin_DH_FAD-bd"/>
</dbReference>
<gene>
    <name evidence="2" type="ORF">FCH28_31545</name>
</gene>
<dbReference type="SMART" id="SM01092">
    <property type="entry name" value="CO_deh_flav_C"/>
    <property type="match status" value="1"/>
</dbReference>
<dbReference type="RefSeq" id="WP_136743597.1">
    <property type="nucleotide sequence ID" value="NZ_SUMB01000013.1"/>
</dbReference>
<dbReference type="PANTHER" id="PTHR42659:SF1">
    <property type="entry name" value="OXIDOREDUCTASE"/>
    <property type="match status" value="1"/>
</dbReference>
<dbReference type="AlphaFoldDB" id="A0A4U0MT99"/>
<dbReference type="Proteomes" id="UP000308697">
    <property type="component" value="Unassembled WGS sequence"/>
</dbReference>